<accession>I0IBS0</accession>
<dbReference type="Proteomes" id="UP000007881">
    <property type="component" value="Chromosome"/>
</dbReference>
<dbReference type="InterPro" id="IPR036390">
    <property type="entry name" value="WH_DNA-bd_sf"/>
</dbReference>
<dbReference type="GO" id="GO:0003700">
    <property type="term" value="F:DNA-binding transcription factor activity"/>
    <property type="evidence" value="ECO:0007669"/>
    <property type="project" value="TreeGrafter"/>
</dbReference>
<sequence length="198" mass="21304">MSLYGSSVEYGLHCLLTLVPLSEGPGQPPALPASDLADFQGVSPSLVRKVFTKLERAGLVASAEGKGGGFRLARSASDISVLDVVDAIEGDKPLFDCKQIQGNCAVLSGDVAADAARSMCMIHTVMLEAEQAMRRSLRSYSLAQMSKGMTASMPPRYLHSMESWFNDRLAGRPNAPTLGNRFLPSEEVKTSAKRKRRA</sequence>
<dbReference type="RefSeq" id="WP_014435928.1">
    <property type="nucleotide sequence ID" value="NC_017080.1"/>
</dbReference>
<keyword evidence="3" id="KW-1185">Reference proteome</keyword>
<evidence type="ECO:0000313" key="3">
    <source>
        <dbReference type="Proteomes" id="UP000007881"/>
    </source>
</evidence>
<dbReference type="InterPro" id="IPR036388">
    <property type="entry name" value="WH-like_DNA-bd_sf"/>
</dbReference>
<dbReference type="Pfam" id="PF02082">
    <property type="entry name" value="Rrf2"/>
    <property type="match status" value="1"/>
</dbReference>
<dbReference type="AlphaFoldDB" id="I0IBS0"/>
<dbReference type="STRING" id="1142394.PSMK_05490"/>
<dbReference type="EMBL" id="AP012338">
    <property type="protein sequence ID" value="BAM02708.1"/>
    <property type="molecule type" value="Genomic_DNA"/>
</dbReference>
<dbReference type="GO" id="GO:0005829">
    <property type="term" value="C:cytosol"/>
    <property type="evidence" value="ECO:0007669"/>
    <property type="project" value="TreeGrafter"/>
</dbReference>
<dbReference type="InterPro" id="IPR030489">
    <property type="entry name" value="TR_Rrf2-type_CS"/>
</dbReference>
<evidence type="ECO:0000256" key="1">
    <source>
        <dbReference type="SAM" id="MobiDB-lite"/>
    </source>
</evidence>
<keyword evidence="2" id="KW-0238">DNA-binding</keyword>
<dbReference type="Gene3D" id="1.10.10.10">
    <property type="entry name" value="Winged helix-like DNA-binding domain superfamily/Winged helix DNA-binding domain"/>
    <property type="match status" value="1"/>
</dbReference>
<name>I0IBS0_PHYMF</name>
<dbReference type="InterPro" id="IPR000944">
    <property type="entry name" value="Tscrpt_reg_Rrf2"/>
</dbReference>
<protein>
    <submittedName>
        <fullName evidence="2">Putative Rrf2 family DNA-binding protein</fullName>
    </submittedName>
</protein>
<dbReference type="NCBIfam" id="TIGR00738">
    <property type="entry name" value="rrf2_super"/>
    <property type="match status" value="1"/>
</dbReference>
<feature type="region of interest" description="Disordered" evidence="1">
    <location>
        <begin position="175"/>
        <end position="198"/>
    </location>
</feature>
<dbReference type="PROSITE" id="PS01332">
    <property type="entry name" value="HTH_RRF2_1"/>
    <property type="match status" value="1"/>
</dbReference>
<dbReference type="PROSITE" id="PS51197">
    <property type="entry name" value="HTH_RRF2_2"/>
    <property type="match status" value="1"/>
</dbReference>
<dbReference type="eggNOG" id="COG1959">
    <property type="taxonomic scope" value="Bacteria"/>
</dbReference>
<dbReference type="KEGG" id="phm:PSMK_05490"/>
<dbReference type="PANTHER" id="PTHR33221:SF13">
    <property type="entry name" value="TRANSCRIPTIONAL REGULATOR-RELATED"/>
    <property type="match status" value="1"/>
</dbReference>
<organism evidence="2 3">
    <name type="scientific">Phycisphaera mikurensis (strain NBRC 102666 / KCTC 22515 / FYK2301M01)</name>
    <dbReference type="NCBI Taxonomy" id="1142394"/>
    <lineage>
        <taxon>Bacteria</taxon>
        <taxon>Pseudomonadati</taxon>
        <taxon>Planctomycetota</taxon>
        <taxon>Phycisphaerae</taxon>
        <taxon>Phycisphaerales</taxon>
        <taxon>Phycisphaeraceae</taxon>
        <taxon>Phycisphaera</taxon>
    </lineage>
</organism>
<evidence type="ECO:0000313" key="2">
    <source>
        <dbReference type="EMBL" id="BAM02708.1"/>
    </source>
</evidence>
<proteinExistence type="predicted"/>
<gene>
    <name evidence="2" type="ordered locus">PSMK_05490</name>
</gene>
<dbReference type="OrthoDB" id="9800519at2"/>
<dbReference type="SUPFAM" id="SSF46785">
    <property type="entry name" value="Winged helix' DNA-binding domain"/>
    <property type="match status" value="1"/>
</dbReference>
<dbReference type="HOGENOM" id="CLU_107144_1_0_0"/>
<reference evidence="2 3" key="1">
    <citation type="submission" date="2012-02" db="EMBL/GenBank/DDBJ databases">
        <title>Complete genome sequence of Phycisphaera mikurensis NBRC 102666.</title>
        <authorList>
            <person name="Ankai A."/>
            <person name="Hosoyama A."/>
            <person name="Terui Y."/>
            <person name="Sekine M."/>
            <person name="Fukai R."/>
            <person name="Kato Y."/>
            <person name="Nakamura S."/>
            <person name="Yamada-Narita S."/>
            <person name="Kawakoshi A."/>
            <person name="Fukunaga Y."/>
            <person name="Yamazaki S."/>
            <person name="Fujita N."/>
        </authorList>
    </citation>
    <scope>NUCLEOTIDE SEQUENCE [LARGE SCALE GENOMIC DNA]</scope>
    <source>
        <strain evidence="3">NBRC 102666 / KCTC 22515 / FYK2301M01</strain>
    </source>
</reference>
<dbReference type="PANTHER" id="PTHR33221">
    <property type="entry name" value="WINGED HELIX-TURN-HELIX TRANSCRIPTIONAL REGULATOR, RRF2 FAMILY"/>
    <property type="match status" value="1"/>
</dbReference>
<dbReference type="GO" id="GO:0003677">
    <property type="term" value="F:DNA binding"/>
    <property type="evidence" value="ECO:0007669"/>
    <property type="project" value="UniProtKB-KW"/>
</dbReference>